<comment type="caution">
    <text evidence="2">The sequence shown here is derived from an EMBL/GenBank/DDBJ whole genome shotgun (WGS) entry which is preliminary data.</text>
</comment>
<evidence type="ECO:0000313" key="2">
    <source>
        <dbReference type="EMBL" id="KAF8913179.1"/>
    </source>
</evidence>
<reference evidence="2" key="1">
    <citation type="submission" date="2020-11" db="EMBL/GenBank/DDBJ databases">
        <authorList>
            <consortium name="DOE Joint Genome Institute"/>
            <person name="Ahrendt S."/>
            <person name="Riley R."/>
            <person name="Andreopoulos W."/>
            <person name="LaButti K."/>
            <person name="Pangilinan J."/>
            <person name="Ruiz-duenas F.J."/>
            <person name="Barrasa J.M."/>
            <person name="Sanchez-Garcia M."/>
            <person name="Camarero S."/>
            <person name="Miyauchi S."/>
            <person name="Serrano A."/>
            <person name="Linde D."/>
            <person name="Babiker R."/>
            <person name="Drula E."/>
            <person name="Ayuso-Fernandez I."/>
            <person name="Pacheco R."/>
            <person name="Padilla G."/>
            <person name="Ferreira P."/>
            <person name="Barriuso J."/>
            <person name="Kellner H."/>
            <person name="Castanera R."/>
            <person name="Alfaro M."/>
            <person name="Ramirez L."/>
            <person name="Pisabarro A.G."/>
            <person name="Kuo A."/>
            <person name="Tritt A."/>
            <person name="Lipzen A."/>
            <person name="He G."/>
            <person name="Yan M."/>
            <person name="Ng V."/>
            <person name="Cullen D."/>
            <person name="Martin F."/>
            <person name="Rosso M.-N."/>
            <person name="Henrissat B."/>
            <person name="Hibbett D."/>
            <person name="Martinez A.T."/>
            <person name="Grigoriev I.V."/>
        </authorList>
    </citation>
    <scope>NUCLEOTIDE SEQUENCE</scope>
    <source>
        <strain evidence="2">AH 44721</strain>
    </source>
</reference>
<dbReference type="OrthoDB" id="294251at2759"/>
<feature type="compositionally biased region" description="Low complexity" evidence="1">
    <location>
        <begin position="1"/>
        <end position="10"/>
    </location>
</feature>
<feature type="compositionally biased region" description="Polar residues" evidence="1">
    <location>
        <begin position="138"/>
        <end position="170"/>
    </location>
</feature>
<feature type="compositionally biased region" description="Polar residues" evidence="1">
    <location>
        <begin position="188"/>
        <end position="200"/>
    </location>
</feature>
<dbReference type="Proteomes" id="UP000724874">
    <property type="component" value="Unassembled WGS sequence"/>
</dbReference>
<feature type="compositionally biased region" description="Basic residues" evidence="1">
    <location>
        <begin position="211"/>
        <end position="224"/>
    </location>
</feature>
<evidence type="ECO:0000313" key="3">
    <source>
        <dbReference type="Proteomes" id="UP000724874"/>
    </source>
</evidence>
<feature type="region of interest" description="Disordered" evidence="1">
    <location>
        <begin position="188"/>
        <end position="284"/>
    </location>
</feature>
<dbReference type="AlphaFoldDB" id="A0A9P5NY46"/>
<feature type="region of interest" description="Disordered" evidence="1">
    <location>
        <begin position="1"/>
        <end position="45"/>
    </location>
</feature>
<accession>A0A9P5NY46</accession>
<name>A0A9P5NY46_GYMJU</name>
<evidence type="ECO:0000256" key="1">
    <source>
        <dbReference type="SAM" id="MobiDB-lite"/>
    </source>
</evidence>
<organism evidence="2 3">
    <name type="scientific">Gymnopilus junonius</name>
    <name type="common">Spectacular rustgill mushroom</name>
    <name type="synonym">Gymnopilus spectabilis subsp. junonius</name>
    <dbReference type="NCBI Taxonomy" id="109634"/>
    <lineage>
        <taxon>Eukaryota</taxon>
        <taxon>Fungi</taxon>
        <taxon>Dikarya</taxon>
        <taxon>Basidiomycota</taxon>
        <taxon>Agaricomycotina</taxon>
        <taxon>Agaricomycetes</taxon>
        <taxon>Agaricomycetidae</taxon>
        <taxon>Agaricales</taxon>
        <taxon>Agaricineae</taxon>
        <taxon>Hymenogastraceae</taxon>
        <taxon>Gymnopilus</taxon>
    </lineage>
</organism>
<dbReference type="EMBL" id="JADNYJ010000002">
    <property type="protein sequence ID" value="KAF8913179.1"/>
    <property type="molecule type" value="Genomic_DNA"/>
</dbReference>
<proteinExistence type="predicted"/>
<gene>
    <name evidence="2" type="ORF">CPB84DRAFT_522823</name>
</gene>
<keyword evidence="3" id="KW-1185">Reference proteome</keyword>
<protein>
    <submittedName>
        <fullName evidence="2">Uncharacterized protein</fullName>
    </submittedName>
</protein>
<feature type="region of interest" description="Disordered" evidence="1">
    <location>
        <begin position="115"/>
        <end position="170"/>
    </location>
</feature>
<sequence length="388" mass="41868">MAEAPTLVLAPPTPLRFDIPPSSSSPTTLAHRRFSRQAPARDSRTSDSIYSIYSMYYEDNNRNSKASATWVTVPTGHDRTHSKDTISAPTIKFDLPNDPPLLAVVHHEESDLAYFSPEPDHEIPPAPLPPLTEKPDRSSTGVVGNNGSPRGSLATTSSAGPSSYATPSSLRAQSDLFEDSRIASGSNLRTSDLSASSYTTRSKEITSGSSHSKRSSSRSSHQHRSLRDLPPLPPSTHTTPSPTPPRQPSPSAGFVSPKTSMIFHGKHSTPVGSPSSKVSLVPSEGEDADGFHVRNTYALLEASGVKGDGYEEGVERTRAKIGTSRTSQLQADAALGDGTEKKRNLDEKEIQVLRSVDRYALEVPFLQLTLDYNCFLVMVSSLITRMTG</sequence>